<dbReference type="AlphaFoldDB" id="A0A0Q0WL45"/>
<proteinExistence type="predicted"/>
<dbReference type="OrthoDB" id="199518at2157"/>
<dbReference type="InterPro" id="IPR053663">
    <property type="entry name" value="TQO_large_subunit"/>
</dbReference>
<comment type="caution">
    <text evidence="4">The sequence shown here is derived from an EMBL/GenBank/DDBJ whole genome shotgun (WGS) entry which is preliminary data.</text>
</comment>
<evidence type="ECO:0000313" key="6">
    <source>
        <dbReference type="Proteomes" id="UP000050515"/>
    </source>
</evidence>
<dbReference type="EMBL" id="LJCQ01000316">
    <property type="protein sequence ID" value="KPV46051.1"/>
    <property type="molecule type" value="Genomic_DNA"/>
</dbReference>
<keyword evidence="1" id="KW-0472">Membrane</keyword>
<dbReference type="GO" id="GO:0005886">
    <property type="term" value="C:plasma membrane"/>
    <property type="evidence" value="ECO:0007669"/>
    <property type="project" value="TreeGrafter"/>
</dbReference>
<keyword evidence="5" id="KW-1185">Reference proteome</keyword>
<dbReference type="PANTHER" id="PTHR33452">
    <property type="entry name" value="OXIDOREDUCTASE CATD-RELATED"/>
    <property type="match status" value="1"/>
</dbReference>
<dbReference type="Proteomes" id="UP000050515">
    <property type="component" value="Unassembled WGS sequence"/>
</dbReference>
<dbReference type="EMBL" id="LKBG01000014">
    <property type="protein sequence ID" value="KQB36473.1"/>
    <property type="molecule type" value="Genomic_DNA"/>
</dbReference>
<dbReference type="PATRIC" id="fig|507754.4.peg.838"/>
<keyword evidence="1" id="KW-1133">Transmembrane helix</keyword>
<reference evidence="4 5" key="2">
    <citation type="submission" date="2015-09" db="EMBL/GenBank/DDBJ databases">
        <title>Heavy metals and arsenic resistance mechanisms in polyextremophilic archaea of the family Ferroplasmaceae.</title>
        <authorList>
            <person name="Bulaev A.G."/>
            <person name="Kanygina A.V."/>
        </authorList>
    </citation>
    <scope>NUCLEOTIDE SEQUENCE [LARGE SCALE GENOMIC DNA]</scope>
    <source>
        <strain evidence="4 5">VT</strain>
    </source>
</reference>
<keyword evidence="1" id="KW-0812">Transmembrane</keyword>
<feature type="transmembrane region" description="Helical" evidence="1">
    <location>
        <begin position="115"/>
        <end position="135"/>
    </location>
</feature>
<dbReference type="RefSeq" id="WP_054964408.1">
    <property type="nucleotide sequence ID" value="NZ_LJCQ01000316.1"/>
</dbReference>
<evidence type="ECO:0000313" key="4">
    <source>
        <dbReference type="EMBL" id="KQB36473.1"/>
    </source>
</evidence>
<dbReference type="Proteomes" id="UP000050320">
    <property type="component" value="Unassembled WGS sequence"/>
</dbReference>
<evidence type="ECO:0000256" key="1">
    <source>
        <dbReference type="SAM" id="Phobius"/>
    </source>
</evidence>
<evidence type="ECO:0000313" key="5">
    <source>
        <dbReference type="Proteomes" id="UP000050320"/>
    </source>
</evidence>
<feature type="transmembrane region" description="Helical" evidence="1">
    <location>
        <begin position="141"/>
        <end position="163"/>
    </location>
</feature>
<protein>
    <submittedName>
        <fullName evidence="4">Quinol oxidase</fullName>
    </submittedName>
</protein>
<feature type="domain" description="TQO small subunit DoxD" evidence="2">
    <location>
        <begin position="26"/>
        <end position="191"/>
    </location>
</feature>
<gene>
    <name evidence="4" type="ORF">AOG54_07360</name>
    <name evidence="3" type="ORF">SE19_07240</name>
</gene>
<dbReference type="NCBIfam" id="NF041179">
    <property type="entry name" value="TQO_large_DoxD"/>
    <property type="match status" value="1"/>
</dbReference>
<name>A0A0Q0WL45_9ARCH</name>
<reference evidence="3 6" key="1">
    <citation type="submission" date="2015-09" db="EMBL/GenBank/DDBJ databases">
        <title>Draft genome sequence of Acidiplasma aeolicum DSM 18409.</title>
        <authorList>
            <person name="Hemp J."/>
        </authorList>
    </citation>
    <scope>NUCLEOTIDE SEQUENCE [LARGE SCALE GENOMIC DNA]</scope>
    <source>
        <strain evidence="3 6">V</strain>
    </source>
</reference>
<feature type="transmembrane region" description="Helical" evidence="1">
    <location>
        <begin position="88"/>
        <end position="108"/>
    </location>
</feature>
<dbReference type="PANTHER" id="PTHR33452:SF1">
    <property type="entry name" value="INNER MEMBRANE PROTEIN YPHA-RELATED"/>
    <property type="match status" value="1"/>
</dbReference>
<dbReference type="InterPro" id="IPR007301">
    <property type="entry name" value="DoxD"/>
</dbReference>
<dbReference type="Pfam" id="PF04173">
    <property type="entry name" value="DoxD"/>
    <property type="match status" value="1"/>
</dbReference>
<evidence type="ECO:0000259" key="2">
    <source>
        <dbReference type="Pfam" id="PF04173"/>
    </source>
</evidence>
<accession>A0A0Q0WL45</accession>
<organism evidence="4 5">
    <name type="scientific">Acidiplasma aeolicum</name>
    <dbReference type="NCBI Taxonomy" id="507754"/>
    <lineage>
        <taxon>Archaea</taxon>
        <taxon>Methanobacteriati</taxon>
        <taxon>Thermoplasmatota</taxon>
        <taxon>Thermoplasmata</taxon>
        <taxon>Thermoplasmatales</taxon>
        <taxon>Ferroplasmaceae</taxon>
        <taxon>Acidiplasma</taxon>
    </lineage>
</organism>
<evidence type="ECO:0000313" key="3">
    <source>
        <dbReference type="EMBL" id="KPV46051.1"/>
    </source>
</evidence>
<sequence length="191" mass="21038">MLNTSNAEVDLNGLEGQTKIVTPTLYTWILRFAVGWDYFDGGLRKAVLAPQKLAVGTPTFVLNKLVSFLPHAGFFKGFLLFALEHPGFAAPFITFFSFVELTAGVLLIVGFLTRLAAFGGAMMAIGFQPAFWLGATCEDEWQIGILLFAGSLTLMLIGAGRAMGLDYFLYKKFGDRGISKNIPILKWIKLW</sequence>
<dbReference type="InterPro" id="IPR051907">
    <property type="entry name" value="DoxX-like_oxidoreductase"/>
</dbReference>